<evidence type="ECO:0000313" key="1">
    <source>
        <dbReference type="EMBL" id="EHI58247.1"/>
    </source>
</evidence>
<dbReference type="OrthoDB" id="9795830at2"/>
<organism evidence="1 2">
    <name type="scientific">Hungatella hathewayi WAL-18680</name>
    <dbReference type="NCBI Taxonomy" id="742737"/>
    <lineage>
        <taxon>Bacteria</taxon>
        <taxon>Bacillati</taxon>
        <taxon>Bacillota</taxon>
        <taxon>Clostridia</taxon>
        <taxon>Lachnospirales</taxon>
        <taxon>Lachnospiraceae</taxon>
        <taxon>Hungatella</taxon>
    </lineage>
</organism>
<gene>
    <name evidence="1" type="ORF">HMPREF9473_03705</name>
</gene>
<dbReference type="Proteomes" id="UP000005384">
    <property type="component" value="Unassembled WGS sequence"/>
</dbReference>
<keyword evidence="2" id="KW-1185">Reference proteome</keyword>
<protein>
    <submittedName>
        <fullName evidence="1">Uncharacterized protein</fullName>
    </submittedName>
</protein>
<accession>G5IJM7</accession>
<dbReference type="InterPro" id="IPR049215">
    <property type="entry name" value="DUF6809"/>
</dbReference>
<comment type="caution">
    <text evidence="1">The sequence shown here is derived from an EMBL/GenBank/DDBJ whole genome shotgun (WGS) entry which is preliminary data.</text>
</comment>
<evidence type="ECO:0000313" key="2">
    <source>
        <dbReference type="Proteomes" id="UP000005384"/>
    </source>
</evidence>
<dbReference type="HOGENOM" id="CLU_157174_3_0_9"/>
<dbReference type="Pfam" id="PF20648">
    <property type="entry name" value="DUF6809"/>
    <property type="match status" value="1"/>
</dbReference>
<name>G5IJM7_9FIRM</name>
<dbReference type="AlphaFoldDB" id="G5IJM7"/>
<dbReference type="EMBL" id="ADLN01000104">
    <property type="protein sequence ID" value="EHI58247.1"/>
    <property type="molecule type" value="Genomic_DNA"/>
</dbReference>
<reference evidence="1 2" key="1">
    <citation type="submission" date="2011-08" db="EMBL/GenBank/DDBJ databases">
        <title>The Genome Sequence of Clostridium hathewayi WAL-18680.</title>
        <authorList>
            <consortium name="The Broad Institute Genome Sequencing Platform"/>
            <person name="Earl A."/>
            <person name="Ward D."/>
            <person name="Feldgarden M."/>
            <person name="Gevers D."/>
            <person name="Finegold S.M."/>
            <person name="Summanen P.H."/>
            <person name="Molitoris D.R."/>
            <person name="Song M."/>
            <person name="Daigneault M."/>
            <person name="Allen-Vercoe E."/>
            <person name="Young S.K."/>
            <person name="Zeng Q."/>
            <person name="Gargeya S."/>
            <person name="Fitzgerald M."/>
            <person name="Haas B."/>
            <person name="Abouelleil A."/>
            <person name="Alvarado L."/>
            <person name="Arachchi H.M."/>
            <person name="Berlin A."/>
            <person name="Brown A."/>
            <person name="Chapman S.B."/>
            <person name="Chen Z."/>
            <person name="Dunbar C."/>
            <person name="Freedman E."/>
            <person name="Gearin G."/>
            <person name="Gellesch M."/>
            <person name="Goldberg J."/>
            <person name="Griggs A."/>
            <person name="Gujja S."/>
            <person name="Heiman D."/>
            <person name="Howarth C."/>
            <person name="Larson L."/>
            <person name="Lui A."/>
            <person name="MacDonald P.J.P."/>
            <person name="Montmayeur A."/>
            <person name="Murphy C."/>
            <person name="Neiman D."/>
            <person name="Pearson M."/>
            <person name="Priest M."/>
            <person name="Roberts A."/>
            <person name="Saif S."/>
            <person name="Shea T."/>
            <person name="Shenoy N."/>
            <person name="Sisk P."/>
            <person name="Stolte C."/>
            <person name="Sykes S."/>
            <person name="Wortman J."/>
            <person name="Nusbaum C."/>
            <person name="Birren B."/>
        </authorList>
    </citation>
    <scope>NUCLEOTIDE SEQUENCE [LARGE SCALE GENOMIC DNA]</scope>
    <source>
        <strain evidence="1 2">WAL-18680</strain>
    </source>
</reference>
<sequence length="95" mass="11316">MKRVLDQLYHGELYPYAEFKTTIEEYRTNRDKAFHSYSAFLEKLPEELKSEFIQMIDENLSLLPYEMEQTFIDGFSIAIRMMAEVYSAPTNQDDE</sequence>
<dbReference type="RefSeq" id="WP_006781696.1">
    <property type="nucleotide sequence ID" value="NZ_CP040506.1"/>
</dbReference>
<proteinExistence type="predicted"/>
<dbReference type="PATRIC" id="fig|742737.3.peg.3683"/>